<accession>A0A0F9P3U5</accession>
<keyword evidence="2" id="KW-0472">Membrane</keyword>
<reference evidence="3" key="1">
    <citation type="journal article" date="2015" name="Nature">
        <title>Complex archaea that bridge the gap between prokaryotes and eukaryotes.</title>
        <authorList>
            <person name="Spang A."/>
            <person name="Saw J.H."/>
            <person name="Jorgensen S.L."/>
            <person name="Zaremba-Niedzwiedzka K."/>
            <person name="Martijn J."/>
            <person name="Lind A.E."/>
            <person name="van Eijk R."/>
            <person name="Schleper C."/>
            <person name="Guy L."/>
            <person name="Ettema T.J."/>
        </authorList>
    </citation>
    <scope>NUCLEOTIDE SEQUENCE</scope>
</reference>
<keyword evidence="1" id="KW-0175">Coiled coil</keyword>
<gene>
    <name evidence="3" type="ORF">LCGC14_0949620</name>
</gene>
<evidence type="ECO:0000313" key="3">
    <source>
        <dbReference type="EMBL" id="KKN19052.1"/>
    </source>
</evidence>
<feature type="transmembrane region" description="Helical" evidence="2">
    <location>
        <begin position="342"/>
        <end position="364"/>
    </location>
</feature>
<dbReference type="EMBL" id="LAZR01003371">
    <property type="protein sequence ID" value="KKN19052.1"/>
    <property type="molecule type" value="Genomic_DNA"/>
</dbReference>
<feature type="transmembrane region" description="Helical" evidence="2">
    <location>
        <begin position="316"/>
        <end position="336"/>
    </location>
</feature>
<feature type="transmembrane region" description="Helical" evidence="2">
    <location>
        <begin position="83"/>
        <end position="99"/>
    </location>
</feature>
<keyword evidence="2" id="KW-0812">Transmembrane</keyword>
<organism evidence="3">
    <name type="scientific">marine sediment metagenome</name>
    <dbReference type="NCBI Taxonomy" id="412755"/>
    <lineage>
        <taxon>unclassified sequences</taxon>
        <taxon>metagenomes</taxon>
        <taxon>ecological metagenomes</taxon>
    </lineage>
</organism>
<proteinExistence type="predicted"/>
<keyword evidence="2" id="KW-1133">Transmembrane helix</keyword>
<evidence type="ECO:0000256" key="1">
    <source>
        <dbReference type="SAM" id="Coils"/>
    </source>
</evidence>
<protein>
    <submittedName>
        <fullName evidence="3">Uncharacterized protein</fullName>
    </submittedName>
</protein>
<name>A0A0F9P3U5_9ZZZZ</name>
<feature type="coiled-coil region" evidence="1">
    <location>
        <begin position="1120"/>
        <end position="1151"/>
    </location>
</feature>
<evidence type="ECO:0000256" key="2">
    <source>
        <dbReference type="SAM" id="Phobius"/>
    </source>
</evidence>
<sequence>MEGVDSPFGVEKDNFDDKKNKYKKEAELLVAEEEYRSYLDIWTTNPSFVDVNTEFSLGKTFLLLLFTLASVIAVYILSQELNFSIGAGIIFVIIFLFIFRDEFSFMKYICEFAFRGNVSFNPFKNLVFWFDTSEDMQERDTLFISNKKDLTHVAMQIYKVNIIPGNVHSGIIPFIKALGSRHLRVPYSFQVVQKPFIAKLQKDSNTSSQISSRQSRITSVYFSVFYNMHGILTTHKRDKITSNVRKMSNDLKSNLIANFHHYKFILLSDISLLNAVRTFFIRGIPSMKTQKENKTEIEEKEKIEALKISFGQILGILSKIIFFSLVIFVCNFVLFYLNIMSIIIFIIDLGLIIAFFLIWCRELFFMLTKYKLRKERYKVVNPFKDAIFYHNTAYPASLFIHVDKRVLIGMKIVNLQHMYPPLPSLKYDNLGRFFEILNGQHISYSYTLSNYPLTFYDVDRKGKNNLNEEAESDLYKGKSAVKSKLEEEKWISKRSGMWYSFLNLSINSYQFVRSIEDINFSRLEDELIVKRDTLEGAFNSKFQNYFLTDLARRKLHSGLLFSILKNKDFTLNGTLLNYLMQQGSSLAALTVVPDILRRGIETRIGAEFNTPLYLENYIAIGHTYNTEVWEKEVPVGFKRDQLKKLLITNGSFEKRELTAMKIVAELIQIGTPSLVFDFTGNWSKLLSYFKDTGFEEDLLFFKLGSAFTTDPLISDIPYDKNNLEYIEYMLDTFALSFMIENRMIDMFRNTIKKHPDMNLPSLQLELQNQNDWEKNPMNDYLQSLFSNFTENELNMFKKIEGAREIDRIHAFDFVKTKKTVIIDVSAIKDLNKKIFFTFLIISKIIHYTTHSNEYTKKVMIIPGIETFFDSFFLDRRRNKGKINTFLDPLIRKGFALIFLANQIHYLHSHFFTYVNNIVTFQATDKRDTTSLGSLMNLQELSGSGVYSQLRKYTYQINYLRTMKNNDVLIKRDSITQPFPALIDWEELKVSRVLPYNKIIEFMSGQGYNLKNIEQRILEQAEKTIFEMDLGHYIIYLGEIIKFFYIIKKSAGVNNRYKKKLKEELKEFIYPKASKKTNRKENIDKIRDAIFDILVRKRYLIASQAIEASGSEPLQISYYIGEEYKIAFDNYKENKERLQVELNIEIIEEESEQEKKPTLDVVFQEQPRKYIIQENNLKKALAREFSDLNLELFNIFRNINHSKYEEAFKKEHGLIKRFLFNVYRHFYNVDWLRTPNDLRLFAGYLATVQEFPFSKPELINYLEYEYHQVLKLDDLDLQEKAKKIYRYITNFMMKIKNFINEDDFE</sequence>
<feature type="transmembrane region" description="Helical" evidence="2">
    <location>
        <begin position="60"/>
        <end position="77"/>
    </location>
</feature>
<comment type="caution">
    <text evidence="3">The sequence shown here is derived from an EMBL/GenBank/DDBJ whole genome shotgun (WGS) entry which is preliminary data.</text>
</comment>